<accession>A0A1H5RWL6</accession>
<name>A0A1H5RWL6_XYLRU</name>
<evidence type="ECO:0000313" key="1">
    <source>
        <dbReference type="EMBL" id="SEF42732.1"/>
    </source>
</evidence>
<evidence type="ECO:0000313" key="2">
    <source>
        <dbReference type="Proteomes" id="UP000236735"/>
    </source>
</evidence>
<gene>
    <name evidence="1" type="ORF">SAMN05216354_0380</name>
</gene>
<dbReference type="Proteomes" id="UP000236735">
    <property type="component" value="Unassembled WGS sequence"/>
</dbReference>
<dbReference type="EMBL" id="FNUV01000001">
    <property type="protein sequence ID" value="SEF42732.1"/>
    <property type="molecule type" value="Genomic_DNA"/>
</dbReference>
<dbReference type="RefSeq" id="WP_103914980.1">
    <property type="nucleotide sequence ID" value="NZ_FNUV01000001.1"/>
</dbReference>
<dbReference type="AlphaFoldDB" id="A0A1H5RWL6"/>
<proteinExistence type="predicted"/>
<organism evidence="1 2">
    <name type="scientific">Xylanibacter ruminicola</name>
    <name type="common">Prevotella ruminicola</name>
    <dbReference type="NCBI Taxonomy" id="839"/>
    <lineage>
        <taxon>Bacteria</taxon>
        <taxon>Pseudomonadati</taxon>
        <taxon>Bacteroidota</taxon>
        <taxon>Bacteroidia</taxon>
        <taxon>Bacteroidales</taxon>
        <taxon>Prevotellaceae</taxon>
        <taxon>Xylanibacter</taxon>
    </lineage>
</organism>
<reference evidence="1 2" key="1">
    <citation type="submission" date="2016-10" db="EMBL/GenBank/DDBJ databases">
        <authorList>
            <person name="de Groot N.N."/>
        </authorList>
    </citation>
    <scope>NUCLEOTIDE SEQUENCE [LARGE SCALE GENOMIC DNA]</scope>
    <source>
        <strain evidence="1 2">AR32</strain>
    </source>
</reference>
<protein>
    <submittedName>
        <fullName evidence="1">Uncharacterized protein</fullName>
    </submittedName>
</protein>
<sequence length="172" mass="20570">MEHQQYSVRRVCSIRVEPYLATYARAKFEIDSKTGGIKIPDTFDLYHCVWQLMERRPRGAQLPEEPNLTIWLPFRRTVPSKHPEYWNYISPHNARLIERSLRRLFNWEFHHWCEELVAGGSTRKDAVDAFIRRYGLGIDCNETLLKNLQRHEASMRVFLGIKKSKKKKNRHF</sequence>